<comment type="caution">
    <text evidence="7">The sequence shown here is derived from an EMBL/GenBank/DDBJ whole genome shotgun (WGS) entry which is preliminary data.</text>
</comment>
<keyword evidence="4 5" id="KW-0472">Membrane</keyword>
<reference evidence="7 8" key="1">
    <citation type="submission" date="2016-08" db="EMBL/GenBank/DDBJ databases">
        <title>A Parts List for Fungal Cellulosomes Revealed by Comparative Genomics.</title>
        <authorList>
            <consortium name="DOE Joint Genome Institute"/>
            <person name="Haitjema C.H."/>
            <person name="Gilmore S.P."/>
            <person name="Henske J.K."/>
            <person name="Solomon K.V."/>
            <person name="De Groot R."/>
            <person name="Kuo A."/>
            <person name="Mondo S.J."/>
            <person name="Salamov A.A."/>
            <person name="Labutti K."/>
            <person name="Zhao Z."/>
            <person name="Chiniquy J."/>
            <person name="Barry K."/>
            <person name="Brewer H.M."/>
            <person name="Purvine S.O."/>
            <person name="Wright A.T."/>
            <person name="Boxma B."/>
            <person name="Van Alen T."/>
            <person name="Hackstein J.H."/>
            <person name="Baker S.E."/>
            <person name="Grigoriev I.V."/>
            <person name="O'Malley M.A."/>
        </authorList>
    </citation>
    <scope>NUCLEOTIDE SEQUENCE [LARGE SCALE GENOMIC DNA]</scope>
    <source>
        <strain evidence="7 8">S4</strain>
    </source>
</reference>
<organism evidence="7 8">
    <name type="scientific">Anaeromyces robustus</name>
    <dbReference type="NCBI Taxonomy" id="1754192"/>
    <lineage>
        <taxon>Eukaryota</taxon>
        <taxon>Fungi</taxon>
        <taxon>Fungi incertae sedis</taxon>
        <taxon>Chytridiomycota</taxon>
        <taxon>Chytridiomycota incertae sedis</taxon>
        <taxon>Neocallimastigomycetes</taxon>
        <taxon>Neocallimastigales</taxon>
        <taxon>Neocallimastigaceae</taxon>
        <taxon>Anaeromyces</taxon>
    </lineage>
</organism>
<dbReference type="InterPro" id="IPR039421">
    <property type="entry name" value="Type_1_exporter"/>
</dbReference>
<feature type="transmembrane region" description="Helical" evidence="5">
    <location>
        <begin position="152"/>
        <end position="176"/>
    </location>
</feature>
<comment type="subcellular location">
    <subcellularLocation>
        <location evidence="1">Membrane</location>
        <topology evidence="1">Multi-pass membrane protein</topology>
    </subcellularLocation>
</comment>
<dbReference type="PROSITE" id="PS50929">
    <property type="entry name" value="ABC_TM1F"/>
    <property type="match status" value="1"/>
</dbReference>
<feature type="non-terminal residue" evidence="7">
    <location>
        <position position="228"/>
    </location>
</feature>
<evidence type="ECO:0000256" key="2">
    <source>
        <dbReference type="ARBA" id="ARBA00022692"/>
    </source>
</evidence>
<sequence>MNRDINNLEINLKMEASTQEEKKVSFSKLFKYYNMSEKILIVFGVIFSIILGCCLPNIPLLIGKLFDVIIGTVMNINIKKMTNIKDDSLLESMMTALLSHDPNRIQIFKEEHPEVDFSSISSKFQNSQAAGGTTTSISFNTIDTLMNDLYSIIYKFLIVASIALVSGFLAYFCLYFTSSRLYKKIHFKVLKTILNKNLEWDETTTVGELSSKIKKDILEIKESTGFGI</sequence>
<dbReference type="InterPro" id="IPR036640">
    <property type="entry name" value="ABC1_TM_sf"/>
</dbReference>
<dbReference type="InterPro" id="IPR011527">
    <property type="entry name" value="ABC1_TM_dom"/>
</dbReference>
<dbReference type="OrthoDB" id="6500128at2759"/>
<dbReference type="STRING" id="1754192.A0A1Y1VTK3"/>
<feature type="transmembrane region" description="Helical" evidence="5">
    <location>
        <begin position="39"/>
        <end position="58"/>
    </location>
</feature>
<dbReference type="GO" id="GO:0005524">
    <property type="term" value="F:ATP binding"/>
    <property type="evidence" value="ECO:0007669"/>
    <property type="project" value="InterPro"/>
</dbReference>
<accession>A0A1Y1VTK3</accession>
<evidence type="ECO:0000256" key="1">
    <source>
        <dbReference type="ARBA" id="ARBA00004141"/>
    </source>
</evidence>
<name>A0A1Y1VTK3_9FUNG</name>
<evidence type="ECO:0000256" key="4">
    <source>
        <dbReference type="ARBA" id="ARBA00023136"/>
    </source>
</evidence>
<dbReference type="EMBL" id="MCFG01000532">
    <property type="protein sequence ID" value="ORX64345.1"/>
    <property type="molecule type" value="Genomic_DNA"/>
</dbReference>
<keyword evidence="8" id="KW-1185">Reference proteome</keyword>
<dbReference type="PANTHER" id="PTHR43394">
    <property type="entry name" value="ATP-DEPENDENT PERMEASE MDL1, MITOCHONDRIAL"/>
    <property type="match status" value="1"/>
</dbReference>
<dbReference type="Pfam" id="PF00664">
    <property type="entry name" value="ABC_membrane"/>
    <property type="match status" value="1"/>
</dbReference>
<proteinExistence type="predicted"/>
<gene>
    <name evidence="7" type="ORF">BCR32DRAFT_287134</name>
</gene>
<evidence type="ECO:0000313" key="7">
    <source>
        <dbReference type="EMBL" id="ORX64345.1"/>
    </source>
</evidence>
<keyword evidence="2 5" id="KW-0812">Transmembrane</keyword>
<protein>
    <recommendedName>
        <fullName evidence="6">ABC transmembrane type-1 domain-containing protein</fullName>
    </recommendedName>
</protein>
<keyword evidence="3 5" id="KW-1133">Transmembrane helix</keyword>
<reference evidence="7 8" key="2">
    <citation type="submission" date="2016-08" db="EMBL/GenBank/DDBJ databases">
        <title>Pervasive Adenine N6-methylation of Active Genes in Fungi.</title>
        <authorList>
            <consortium name="DOE Joint Genome Institute"/>
            <person name="Mondo S.J."/>
            <person name="Dannebaum R.O."/>
            <person name="Kuo R.C."/>
            <person name="Labutti K."/>
            <person name="Haridas S."/>
            <person name="Kuo A."/>
            <person name="Salamov A."/>
            <person name="Ahrendt S.R."/>
            <person name="Lipzen A."/>
            <person name="Sullivan W."/>
            <person name="Andreopoulos W.B."/>
            <person name="Clum A."/>
            <person name="Lindquist E."/>
            <person name="Daum C."/>
            <person name="Ramamoorthy G.K."/>
            <person name="Gryganskyi A."/>
            <person name="Culley D."/>
            <person name="Magnuson J.K."/>
            <person name="James T.Y."/>
            <person name="O'Malley M.A."/>
            <person name="Stajich J.E."/>
            <person name="Spatafora J.W."/>
            <person name="Visel A."/>
            <person name="Grigoriev I.V."/>
        </authorList>
    </citation>
    <scope>NUCLEOTIDE SEQUENCE [LARGE SCALE GENOMIC DNA]</scope>
    <source>
        <strain evidence="7 8">S4</strain>
    </source>
</reference>
<dbReference type="GO" id="GO:0016020">
    <property type="term" value="C:membrane"/>
    <property type="evidence" value="ECO:0007669"/>
    <property type="project" value="UniProtKB-SubCell"/>
</dbReference>
<evidence type="ECO:0000313" key="8">
    <source>
        <dbReference type="Proteomes" id="UP000193944"/>
    </source>
</evidence>
<dbReference type="PANTHER" id="PTHR43394:SF22">
    <property type="entry name" value="ABC TRANSMEMBRANE TYPE-1 DOMAIN-CONTAINING PROTEIN"/>
    <property type="match status" value="1"/>
</dbReference>
<evidence type="ECO:0000256" key="5">
    <source>
        <dbReference type="SAM" id="Phobius"/>
    </source>
</evidence>
<feature type="domain" description="ABC transmembrane type-1" evidence="6">
    <location>
        <begin position="42"/>
        <end position="228"/>
    </location>
</feature>
<evidence type="ECO:0000259" key="6">
    <source>
        <dbReference type="PROSITE" id="PS50929"/>
    </source>
</evidence>
<dbReference type="GO" id="GO:0140359">
    <property type="term" value="F:ABC-type transporter activity"/>
    <property type="evidence" value="ECO:0007669"/>
    <property type="project" value="InterPro"/>
</dbReference>
<dbReference type="Gene3D" id="1.20.1560.10">
    <property type="entry name" value="ABC transporter type 1, transmembrane domain"/>
    <property type="match status" value="1"/>
</dbReference>
<dbReference type="SUPFAM" id="SSF90123">
    <property type="entry name" value="ABC transporter transmembrane region"/>
    <property type="match status" value="1"/>
</dbReference>
<evidence type="ECO:0000256" key="3">
    <source>
        <dbReference type="ARBA" id="ARBA00022989"/>
    </source>
</evidence>
<dbReference type="AlphaFoldDB" id="A0A1Y1VTK3"/>
<dbReference type="Proteomes" id="UP000193944">
    <property type="component" value="Unassembled WGS sequence"/>
</dbReference>